<dbReference type="Proteomes" id="UP001595907">
    <property type="component" value="Unassembled WGS sequence"/>
</dbReference>
<gene>
    <name evidence="1" type="ORF">ACFOWM_13495</name>
</gene>
<dbReference type="RefSeq" id="WP_379711158.1">
    <property type="nucleotide sequence ID" value="NZ_JBHSCZ010000005.1"/>
</dbReference>
<proteinExistence type="predicted"/>
<name>A0ABV8QVY4_9BACT</name>
<dbReference type="Pfam" id="PF15575">
    <property type="entry name" value="Imm49"/>
    <property type="match status" value="1"/>
</dbReference>
<reference evidence="2" key="1">
    <citation type="journal article" date="2019" name="Int. J. Syst. Evol. Microbiol.">
        <title>The Global Catalogue of Microorganisms (GCM) 10K type strain sequencing project: providing services to taxonomists for standard genome sequencing and annotation.</title>
        <authorList>
            <consortium name="The Broad Institute Genomics Platform"/>
            <consortium name="The Broad Institute Genome Sequencing Center for Infectious Disease"/>
            <person name="Wu L."/>
            <person name="Ma J."/>
        </authorList>
    </citation>
    <scope>NUCLEOTIDE SEQUENCE [LARGE SCALE GENOMIC DNA]</scope>
    <source>
        <strain evidence="2">CECT 8289</strain>
    </source>
</reference>
<protein>
    <submittedName>
        <fullName evidence="1">Imm49 family immunity protein</fullName>
    </submittedName>
</protein>
<evidence type="ECO:0000313" key="1">
    <source>
        <dbReference type="EMBL" id="MFC4263902.1"/>
    </source>
</evidence>
<organism evidence="1 2">
    <name type="scientific">Ferruginibacter yonginensis</name>
    <dbReference type="NCBI Taxonomy" id="1310416"/>
    <lineage>
        <taxon>Bacteria</taxon>
        <taxon>Pseudomonadati</taxon>
        <taxon>Bacteroidota</taxon>
        <taxon>Chitinophagia</taxon>
        <taxon>Chitinophagales</taxon>
        <taxon>Chitinophagaceae</taxon>
        <taxon>Ferruginibacter</taxon>
    </lineage>
</organism>
<sequence>MNDIHAQYVSFPALGYAKLAWLKGIEVEVKSHLVPKELLPIQPLEKYEIPYDFLKES</sequence>
<comment type="caution">
    <text evidence="1">The sequence shown here is derived from an EMBL/GenBank/DDBJ whole genome shotgun (WGS) entry which is preliminary data.</text>
</comment>
<accession>A0ABV8QVY4</accession>
<dbReference type="EMBL" id="JBHSCZ010000005">
    <property type="protein sequence ID" value="MFC4263902.1"/>
    <property type="molecule type" value="Genomic_DNA"/>
</dbReference>
<dbReference type="InterPro" id="IPR029074">
    <property type="entry name" value="Imm49"/>
</dbReference>
<keyword evidence="2" id="KW-1185">Reference proteome</keyword>
<evidence type="ECO:0000313" key="2">
    <source>
        <dbReference type="Proteomes" id="UP001595907"/>
    </source>
</evidence>